<name>A0AAW6P5E7_9PSED</name>
<gene>
    <name evidence="2" type="ORF">P3W55_14715</name>
</gene>
<dbReference type="AlphaFoldDB" id="A0AAW6P5E7"/>
<organism evidence="2 3">
    <name type="scientific">Pseudomonas citronellolis</name>
    <dbReference type="NCBI Taxonomy" id="53408"/>
    <lineage>
        <taxon>Bacteria</taxon>
        <taxon>Pseudomonadati</taxon>
        <taxon>Pseudomonadota</taxon>
        <taxon>Gammaproteobacteria</taxon>
        <taxon>Pseudomonadales</taxon>
        <taxon>Pseudomonadaceae</taxon>
        <taxon>Pseudomonas</taxon>
    </lineage>
</organism>
<keyword evidence="2" id="KW-0378">Hydrolase</keyword>
<dbReference type="PANTHER" id="PTHR43329">
    <property type="entry name" value="EPOXIDE HYDROLASE"/>
    <property type="match status" value="1"/>
</dbReference>
<dbReference type="Proteomes" id="UP001220662">
    <property type="component" value="Unassembled WGS sequence"/>
</dbReference>
<feature type="domain" description="AB hydrolase-1" evidence="1">
    <location>
        <begin position="27"/>
        <end position="274"/>
    </location>
</feature>
<sequence>MKTSYSEFIELNGVRHHIRRWGPPEAPLLVMLHGWMDMSATHQFVVDAFAREWNIVAPDWSGFGKSDWNPGGYSLLQYVADLDSLLQHYSPDQPVRLIAHSMGANVANIYVGARPQRIGHYVNIEGYAPVPGFFEGTLGQTVGRWLNHVHQPGQGRPYADHAQLALRLQESNKRLSAERAEFLAGHLGAYDKDGQVRICADPMTRFFAPISLHREQLMAFWSDLQAPVLCLRGGRSFISKAFDGLEADLAERIAALPNGREVLIPEGTHNMHHEVPEQVAALIESFLNCHC</sequence>
<dbReference type="GO" id="GO:0016787">
    <property type="term" value="F:hydrolase activity"/>
    <property type="evidence" value="ECO:0007669"/>
    <property type="project" value="UniProtKB-KW"/>
</dbReference>
<proteinExistence type="predicted"/>
<dbReference type="InterPro" id="IPR029058">
    <property type="entry name" value="AB_hydrolase_fold"/>
</dbReference>
<protein>
    <submittedName>
        <fullName evidence="2">Alpha/beta hydrolase</fullName>
    </submittedName>
</protein>
<dbReference type="Gene3D" id="3.40.50.1820">
    <property type="entry name" value="alpha/beta hydrolase"/>
    <property type="match status" value="1"/>
</dbReference>
<dbReference type="EMBL" id="JARJLR010000246">
    <property type="protein sequence ID" value="MDF3842961.1"/>
    <property type="molecule type" value="Genomic_DNA"/>
</dbReference>
<accession>A0AAW6P5E7</accession>
<dbReference type="SUPFAM" id="SSF53474">
    <property type="entry name" value="alpha/beta-Hydrolases"/>
    <property type="match status" value="1"/>
</dbReference>
<evidence type="ECO:0000313" key="3">
    <source>
        <dbReference type="Proteomes" id="UP001220662"/>
    </source>
</evidence>
<reference evidence="2" key="1">
    <citation type="submission" date="2023-03" db="EMBL/GenBank/DDBJ databases">
        <title>Draft assemblies of triclosan tolerant bacteria isolated from returned activated sludge.</title>
        <authorList>
            <person name="Van Hamelsveld S."/>
        </authorList>
    </citation>
    <scope>NUCLEOTIDE SEQUENCE</scope>
    <source>
        <strain evidence="2">GW210015_S63</strain>
    </source>
</reference>
<evidence type="ECO:0000313" key="2">
    <source>
        <dbReference type="EMBL" id="MDF3842961.1"/>
    </source>
</evidence>
<dbReference type="InterPro" id="IPR000073">
    <property type="entry name" value="AB_hydrolase_1"/>
</dbReference>
<dbReference type="RefSeq" id="WP_276214816.1">
    <property type="nucleotide sequence ID" value="NZ_JARJLR010000246.1"/>
</dbReference>
<evidence type="ECO:0000259" key="1">
    <source>
        <dbReference type="Pfam" id="PF00561"/>
    </source>
</evidence>
<dbReference type="Pfam" id="PF00561">
    <property type="entry name" value="Abhydrolase_1"/>
    <property type="match status" value="1"/>
</dbReference>
<comment type="caution">
    <text evidence="2">The sequence shown here is derived from an EMBL/GenBank/DDBJ whole genome shotgun (WGS) entry which is preliminary data.</text>
</comment>